<feature type="transmembrane region" description="Helical" evidence="1">
    <location>
        <begin position="68"/>
        <end position="90"/>
    </location>
</feature>
<reference evidence="2" key="1">
    <citation type="submission" date="2024-06" db="EMBL/GenBank/DDBJ databases">
        <authorList>
            <person name="Liu X."/>
            <person name="Lenzi L."/>
            <person name="Haldenby T S."/>
            <person name="Uol C."/>
        </authorList>
    </citation>
    <scope>NUCLEOTIDE SEQUENCE</scope>
</reference>
<feature type="transmembrane region" description="Helical" evidence="1">
    <location>
        <begin position="6"/>
        <end position="28"/>
    </location>
</feature>
<organism evidence="2 3">
    <name type="scientific">Calicophoron daubneyi</name>
    <name type="common">Rumen fluke</name>
    <name type="synonym">Paramphistomum daubneyi</name>
    <dbReference type="NCBI Taxonomy" id="300641"/>
    <lineage>
        <taxon>Eukaryota</taxon>
        <taxon>Metazoa</taxon>
        <taxon>Spiralia</taxon>
        <taxon>Lophotrochozoa</taxon>
        <taxon>Platyhelminthes</taxon>
        <taxon>Trematoda</taxon>
        <taxon>Digenea</taxon>
        <taxon>Plagiorchiida</taxon>
        <taxon>Pronocephalata</taxon>
        <taxon>Paramphistomoidea</taxon>
        <taxon>Paramphistomidae</taxon>
        <taxon>Calicophoron</taxon>
    </lineage>
</organism>
<proteinExistence type="predicted"/>
<keyword evidence="1" id="KW-0472">Membrane</keyword>
<evidence type="ECO:0000256" key="1">
    <source>
        <dbReference type="SAM" id="Phobius"/>
    </source>
</evidence>
<comment type="caution">
    <text evidence="2">The sequence shown here is derived from an EMBL/GenBank/DDBJ whole genome shotgun (WGS) entry which is preliminary data.</text>
</comment>
<dbReference type="AlphaFoldDB" id="A0AAV2TL58"/>
<sequence length="109" mass="12054">MCRNAWLPLFGTLVLVIGIVATVFGIWLRWNQPKLRRIIGPGIGENRNYTDVDAQTTKNRFDAAIQNIGSTFGLALFIFGLILITIAVIACVGSCCKFKILVIMNGRKI</sequence>
<dbReference type="Proteomes" id="UP001497525">
    <property type="component" value="Unassembled WGS sequence"/>
</dbReference>
<protein>
    <submittedName>
        <fullName evidence="2">Uncharacterized protein</fullName>
    </submittedName>
</protein>
<dbReference type="EMBL" id="CAXLJL010000367">
    <property type="protein sequence ID" value="CAL5136954.1"/>
    <property type="molecule type" value="Genomic_DNA"/>
</dbReference>
<evidence type="ECO:0000313" key="3">
    <source>
        <dbReference type="Proteomes" id="UP001497525"/>
    </source>
</evidence>
<gene>
    <name evidence="2" type="ORF">CDAUBV1_LOCUS11239</name>
</gene>
<keyword evidence="1" id="KW-1133">Transmembrane helix</keyword>
<keyword evidence="1" id="KW-0812">Transmembrane</keyword>
<name>A0AAV2TL58_CALDB</name>
<evidence type="ECO:0000313" key="2">
    <source>
        <dbReference type="EMBL" id="CAL5136954.1"/>
    </source>
</evidence>
<accession>A0AAV2TL58</accession>